<reference evidence="8" key="1">
    <citation type="submission" date="2015-08" db="EMBL/GenBank/DDBJ databases">
        <title>Genome sequencing project for genomic taxonomy and phylogenomics of Bacillus-like bacteria.</title>
        <authorList>
            <person name="Liu B."/>
            <person name="Wang J."/>
            <person name="Zhu Y."/>
            <person name="Liu G."/>
            <person name="Chen Q."/>
            <person name="Chen Z."/>
            <person name="Lan J."/>
            <person name="Che J."/>
            <person name="Ge C."/>
            <person name="Shi H."/>
            <person name="Pan Z."/>
            <person name="Liu X."/>
        </authorList>
    </citation>
    <scope>NUCLEOTIDE SEQUENCE [LARGE SCALE GENOMIC DNA]</scope>
    <source>
        <strain evidence="8">FJAT-4402</strain>
    </source>
</reference>
<keyword evidence="4 6" id="KW-1133">Transmembrane helix</keyword>
<proteinExistence type="inferred from homology"/>
<dbReference type="InterPro" id="IPR002781">
    <property type="entry name" value="TM_pro_TauE-like"/>
</dbReference>
<dbReference type="PANTHER" id="PTHR43701">
    <property type="entry name" value="MEMBRANE TRANSPORTER PROTEIN MJ0441-RELATED"/>
    <property type="match status" value="1"/>
</dbReference>
<comment type="subcellular location">
    <subcellularLocation>
        <location evidence="6">Cell membrane</location>
        <topology evidence="6">Multi-pass membrane protein</topology>
    </subcellularLocation>
    <subcellularLocation>
        <location evidence="1">Membrane</location>
        <topology evidence="1">Multi-pass membrane protein</topology>
    </subcellularLocation>
</comment>
<dbReference type="GO" id="GO:0005886">
    <property type="term" value="C:plasma membrane"/>
    <property type="evidence" value="ECO:0007669"/>
    <property type="project" value="UniProtKB-SubCell"/>
</dbReference>
<keyword evidence="5 6" id="KW-0472">Membrane</keyword>
<dbReference type="EMBL" id="CP012600">
    <property type="protein sequence ID" value="ALC81239.1"/>
    <property type="molecule type" value="Genomic_DNA"/>
</dbReference>
<organism evidence="7 8">
    <name type="scientific">Bacillus gobiensis</name>
    <dbReference type="NCBI Taxonomy" id="1441095"/>
    <lineage>
        <taxon>Bacteria</taxon>
        <taxon>Bacillati</taxon>
        <taxon>Bacillota</taxon>
        <taxon>Bacilli</taxon>
        <taxon>Bacillales</taxon>
        <taxon>Bacillaceae</taxon>
        <taxon>Bacillus</taxon>
    </lineage>
</organism>
<evidence type="ECO:0000256" key="3">
    <source>
        <dbReference type="ARBA" id="ARBA00022692"/>
    </source>
</evidence>
<feature type="transmembrane region" description="Helical" evidence="6">
    <location>
        <begin position="262"/>
        <end position="281"/>
    </location>
</feature>
<evidence type="ECO:0000256" key="2">
    <source>
        <dbReference type="ARBA" id="ARBA00009142"/>
    </source>
</evidence>
<keyword evidence="6" id="KW-1003">Cell membrane</keyword>
<gene>
    <name evidence="7" type="ORF">AM592_06255</name>
</gene>
<comment type="similarity">
    <text evidence="2 6">Belongs to the 4-toluene sulfonate uptake permease (TSUP) (TC 2.A.102) family.</text>
</comment>
<evidence type="ECO:0000256" key="6">
    <source>
        <dbReference type="RuleBase" id="RU363041"/>
    </source>
</evidence>
<dbReference type="PANTHER" id="PTHR43701:SF12">
    <property type="entry name" value="MEMBRANE TRANSPORTER PROTEIN YTNM-RELATED"/>
    <property type="match status" value="1"/>
</dbReference>
<name>A0A0M5J9U9_9BACI</name>
<keyword evidence="3 6" id="KW-0812">Transmembrane</keyword>
<accession>A0A0M5J9U9</accession>
<dbReference type="Proteomes" id="UP000067625">
    <property type="component" value="Chromosome"/>
</dbReference>
<dbReference type="AlphaFoldDB" id="A0A0M5J9U9"/>
<dbReference type="PATRIC" id="fig|1441095.3.peg.1372"/>
<feature type="transmembrane region" description="Helical" evidence="6">
    <location>
        <begin position="98"/>
        <end position="116"/>
    </location>
</feature>
<evidence type="ECO:0000256" key="4">
    <source>
        <dbReference type="ARBA" id="ARBA00022989"/>
    </source>
</evidence>
<dbReference type="OrthoDB" id="45564at2"/>
<feature type="transmembrane region" description="Helical" evidence="6">
    <location>
        <begin position="72"/>
        <end position="92"/>
    </location>
</feature>
<protein>
    <recommendedName>
        <fullName evidence="6">Probable membrane transporter protein</fullName>
    </recommendedName>
</protein>
<evidence type="ECO:0000256" key="1">
    <source>
        <dbReference type="ARBA" id="ARBA00004141"/>
    </source>
</evidence>
<keyword evidence="8" id="KW-1185">Reference proteome</keyword>
<feature type="transmembrane region" description="Helical" evidence="6">
    <location>
        <begin position="136"/>
        <end position="156"/>
    </location>
</feature>
<dbReference type="InterPro" id="IPR051598">
    <property type="entry name" value="TSUP/Inactive_protease-like"/>
</dbReference>
<feature type="transmembrane region" description="Helical" evidence="6">
    <location>
        <begin position="205"/>
        <end position="226"/>
    </location>
</feature>
<feature type="transmembrane region" description="Helical" evidence="6">
    <location>
        <begin position="176"/>
        <end position="198"/>
    </location>
</feature>
<sequence>MKKLLIFAIVGFFAQIIDGSLGMAFGATSSSLLLVFGVAPAVVSASIHISEIATTASSGISHWRFGNVDKQLLWRLIIPGSISAFLGAAFLSNLNGEVLKPFISLFLFLMGIYIIIRFMFKFYPSEDYSTRKLKNIFLIPLGALAGFFDAVGGGGWGPINTPILLSKKGFVPRKVIGTVSASEFAVTLSASLGFLLFLGWEQINWLWVAGFALGGVVAAPFAAWLVKVIPTYLLGVLVGGLIVFTNAQTLIGLIVEDDVIKYIINGSLILVWIALFVYAVFSKNEKKIEILQNTNL</sequence>
<dbReference type="RefSeq" id="WP_053602991.1">
    <property type="nucleotide sequence ID" value="NZ_CP012600.1"/>
</dbReference>
<evidence type="ECO:0000313" key="8">
    <source>
        <dbReference type="Proteomes" id="UP000067625"/>
    </source>
</evidence>
<evidence type="ECO:0000313" key="7">
    <source>
        <dbReference type="EMBL" id="ALC81239.1"/>
    </source>
</evidence>
<feature type="transmembrane region" description="Helical" evidence="6">
    <location>
        <begin position="232"/>
        <end position="255"/>
    </location>
</feature>
<dbReference type="Pfam" id="PF01925">
    <property type="entry name" value="TauE"/>
    <property type="match status" value="1"/>
</dbReference>
<evidence type="ECO:0000256" key="5">
    <source>
        <dbReference type="ARBA" id="ARBA00023136"/>
    </source>
</evidence>
<reference evidence="7 8" key="2">
    <citation type="journal article" date="2016" name="Int. J. Syst. Evol. Microbiol.">
        <title>Bacillus gobiensis sp. nov., isolated from a soil sample.</title>
        <authorList>
            <person name="Liu B."/>
            <person name="Liu G.H."/>
            <person name="Cetin S."/>
            <person name="Schumann P."/>
            <person name="Pan Z.Z."/>
            <person name="Chen Q.Q."/>
        </authorList>
    </citation>
    <scope>NUCLEOTIDE SEQUENCE [LARGE SCALE GENOMIC DNA]</scope>
    <source>
        <strain evidence="7 8">FJAT-4402</strain>
    </source>
</reference>